<keyword evidence="13" id="KW-1185">Reference proteome</keyword>
<dbReference type="InterPro" id="IPR036291">
    <property type="entry name" value="NAD(P)-bd_dom_sf"/>
</dbReference>
<evidence type="ECO:0000256" key="9">
    <source>
        <dbReference type="PIRSR" id="PIRSR611284-2"/>
    </source>
</evidence>
<dbReference type="InterPro" id="IPR011284">
    <property type="entry name" value="3oxo_ACP_reduc"/>
</dbReference>
<dbReference type="GO" id="GO:0008202">
    <property type="term" value="P:steroid metabolic process"/>
    <property type="evidence" value="ECO:0007669"/>
    <property type="project" value="UniProtKB-KW"/>
</dbReference>
<keyword evidence="4 9" id="KW-0521">NADP</keyword>
<dbReference type="NCBIfam" id="NF009466">
    <property type="entry name" value="PRK12826.1-2"/>
    <property type="match status" value="1"/>
</dbReference>
<comment type="subunit">
    <text evidence="10">Homotetramer.</text>
</comment>
<dbReference type="PANTHER" id="PTHR42879">
    <property type="entry name" value="3-OXOACYL-(ACYL-CARRIER-PROTEIN) REDUCTASE"/>
    <property type="match status" value="1"/>
</dbReference>
<dbReference type="CDD" id="cd05333">
    <property type="entry name" value="BKR_SDR_c"/>
    <property type="match status" value="1"/>
</dbReference>
<feature type="binding site" evidence="9">
    <location>
        <begin position="160"/>
        <end position="164"/>
    </location>
    <ligand>
        <name>NADP(+)</name>
        <dbReference type="ChEBI" id="CHEBI:58349"/>
    </ligand>
</feature>
<keyword evidence="10" id="KW-0444">Lipid biosynthesis</keyword>
<keyword evidence="6" id="KW-0753">Steroid metabolism</keyword>
<evidence type="ECO:0000256" key="5">
    <source>
        <dbReference type="ARBA" id="ARBA00023002"/>
    </source>
</evidence>
<comment type="caution">
    <text evidence="12">The sequence shown here is derived from an EMBL/GenBank/DDBJ whole genome shotgun (WGS) entry which is preliminary data.</text>
</comment>
<dbReference type="InterPro" id="IPR002347">
    <property type="entry name" value="SDR_fam"/>
</dbReference>
<comment type="similarity">
    <text evidence="2 10">Belongs to the short-chain dehydrogenases/reductases (SDR) family.</text>
</comment>
<protein>
    <recommendedName>
        <fullName evidence="3 10">3-oxoacyl-[acyl-carrier-protein] reductase</fullName>
        <ecNumber evidence="3 10">1.1.1.100</ecNumber>
    </recommendedName>
</protein>
<dbReference type="SMART" id="SM00822">
    <property type="entry name" value="PKS_KR"/>
    <property type="match status" value="1"/>
</dbReference>
<dbReference type="PANTHER" id="PTHR42879:SF2">
    <property type="entry name" value="3-OXOACYL-[ACYL-CARRIER-PROTEIN] REDUCTASE FABG"/>
    <property type="match status" value="1"/>
</dbReference>
<dbReference type="GO" id="GO:0006633">
    <property type="term" value="P:fatty acid biosynthetic process"/>
    <property type="evidence" value="ECO:0007669"/>
    <property type="project" value="UniProtKB-KW"/>
</dbReference>
<evidence type="ECO:0000256" key="8">
    <source>
        <dbReference type="PIRSR" id="PIRSR611284-1"/>
    </source>
</evidence>
<feature type="active site" description="Proton acceptor" evidence="8">
    <location>
        <position position="160"/>
    </location>
</feature>
<reference evidence="12" key="1">
    <citation type="journal article" date="2022" name="Int. J. Syst. Evol. Microbiol.">
        <title>Genome-based, phenotypic and chemotaxonomic classification of Faecalibacterium strains: proposal of three novel species Faecalibacterium duncaniae sp. nov., Faecalibacterium hattorii sp. nov. and Faecalibacterium gallinarum sp. nov. .</title>
        <authorList>
            <person name="Sakamoto M."/>
            <person name="Sakurai N."/>
            <person name="Tanno H."/>
            <person name="Iino T."/>
            <person name="Ohkuma M."/>
            <person name="Endo A."/>
        </authorList>
    </citation>
    <scope>NUCLEOTIDE SEQUENCE</scope>
    <source>
        <strain evidence="12">JCM 17207</strain>
    </source>
</reference>
<dbReference type="InterPro" id="IPR057326">
    <property type="entry name" value="KR_dom"/>
</dbReference>
<feature type="binding site" evidence="9">
    <location>
        <position position="95"/>
    </location>
    <ligand>
        <name>NADP(+)</name>
        <dbReference type="ChEBI" id="CHEBI:58349"/>
    </ligand>
</feature>
<dbReference type="GO" id="GO:0051287">
    <property type="term" value="F:NAD binding"/>
    <property type="evidence" value="ECO:0007669"/>
    <property type="project" value="UniProtKB-UniRule"/>
</dbReference>
<evidence type="ECO:0000256" key="2">
    <source>
        <dbReference type="ARBA" id="ARBA00006484"/>
    </source>
</evidence>
<sequence>MARTETAPAARCAIVTGGSRGIGRAICVRLAKMGYKVCVNYAGNAAAAEETVALCTQQGVEAFSVQADVSTAEGCETLFALADERFGRVDVLVNNAGVTRDGLLLRMSEEDFDKVLDTNLKGAFFCCKAAAKRMMRQRYGRIINLSSVVGLRGNAGQANYAASKAGLIGLTKSLAKELATRNITVNAIAPGFIATDMTDAMPEAARTATLASIPAGRPGAPEEIAEAAAFFAAETSGYITGQVLCVDGGMAV</sequence>
<evidence type="ECO:0000256" key="7">
    <source>
        <dbReference type="ARBA" id="ARBA00048508"/>
    </source>
</evidence>
<feature type="binding site" evidence="9">
    <location>
        <begin position="17"/>
        <end position="20"/>
    </location>
    <ligand>
        <name>NADP(+)</name>
        <dbReference type="ChEBI" id="CHEBI:58349"/>
    </ligand>
</feature>
<dbReference type="InterPro" id="IPR020904">
    <property type="entry name" value="Sc_DH/Rdtase_CS"/>
</dbReference>
<comment type="function">
    <text evidence="10">Catalyzes the NADPH-dependent reduction of beta-ketoacyl-ACP substrates to beta-hydroxyacyl-ACP products, the first reductive step in the elongation cycle of fatty acid biosynthesis.</text>
</comment>
<dbReference type="GO" id="GO:0004316">
    <property type="term" value="F:3-oxoacyl-[acyl-carrier-protein] reductase (NADPH) activity"/>
    <property type="evidence" value="ECO:0007669"/>
    <property type="project" value="UniProtKB-UniRule"/>
</dbReference>
<feature type="binding site" evidence="9">
    <location>
        <position position="193"/>
    </location>
    <ligand>
        <name>NADP(+)</name>
        <dbReference type="ChEBI" id="CHEBI:58349"/>
    </ligand>
</feature>
<accession>A0AA37IXM8</accession>
<evidence type="ECO:0000256" key="4">
    <source>
        <dbReference type="ARBA" id="ARBA00022857"/>
    </source>
</evidence>
<proteinExistence type="inferred from homology"/>
<dbReference type="NCBIfam" id="TIGR01830">
    <property type="entry name" value="3oxo_ACP_reduc"/>
    <property type="match status" value="1"/>
</dbReference>
<dbReference type="RefSeq" id="WP_238316426.1">
    <property type="nucleotide sequence ID" value="NZ_BQKV01000027.1"/>
</dbReference>
<comment type="catalytic activity">
    <reaction evidence="7 10">
        <text>a (3R)-hydroxyacyl-[ACP] + NADP(+) = a 3-oxoacyl-[ACP] + NADPH + H(+)</text>
        <dbReference type="Rhea" id="RHEA:17397"/>
        <dbReference type="Rhea" id="RHEA-COMP:9916"/>
        <dbReference type="Rhea" id="RHEA-COMP:9945"/>
        <dbReference type="ChEBI" id="CHEBI:15378"/>
        <dbReference type="ChEBI" id="CHEBI:57783"/>
        <dbReference type="ChEBI" id="CHEBI:58349"/>
        <dbReference type="ChEBI" id="CHEBI:78776"/>
        <dbReference type="ChEBI" id="CHEBI:78827"/>
        <dbReference type="EC" id="1.1.1.100"/>
    </reaction>
</comment>
<keyword evidence="10" id="KW-0276">Fatty acid metabolism</keyword>
<organism evidence="12 13">
    <name type="scientific">Faecalibacterium gallinarum</name>
    <dbReference type="NCBI Taxonomy" id="2903556"/>
    <lineage>
        <taxon>Bacteria</taxon>
        <taxon>Bacillati</taxon>
        <taxon>Bacillota</taxon>
        <taxon>Clostridia</taxon>
        <taxon>Eubacteriales</taxon>
        <taxon>Oscillospiraceae</taxon>
        <taxon>Faecalibacterium</taxon>
    </lineage>
</organism>
<dbReference type="EMBL" id="BQKV01000027">
    <property type="protein sequence ID" value="GJN64194.1"/>
    <property type="molecule type" value="Genomic_DNA"/>
</dbReference>
<evidence type="ECO:0000313" key="12">
    <source>
        <dbReference type="EMBL" id="GJN64194.1"/>
    </source>
</evidence>
<evidence type="ECO:0000256" key="1">
    <source>
        <dbReference type="ARBA" id="ARBA00005194"/>
    </source>
</evidence>
<evidence type="ECO:0000256" key="3">
    <source>
        <dbReference type="ARBA" id="ARBA00012948"/>
    </source>
</evidence>
<dbReference type="Proteomes" id="UP001055185">
    <property type="component" value="Unassembled WGS sequence"/>
</dbReference>
<keyword evidence="5 10" id="KW-0560">Oxidoreductase</keyword>
<keyword evidence="10" id="KW-0275">Fatty acid biosynthesis</keyword>
<dbReference type="InterPro" id="IPR050259">
    <property type="entry name" value="SDR"/>
</dbReference>
<dbReference type="Pfam" id="PF13561">
    <property type="entry name" value="adh_short_C2"/>
    <property type="match status" value="1"/>
</dbReference>
<dbReference type="EC" id="1.1.1.100" evidence="3 10"/>
<dbReference type="PROSITE" id="PS00061">
    <property type="entry name" value="ADH_SHORT"/>
    <property type="match status" value="1"/>
</dbReference>
<evidence type="ECO:0000256" key="10">
    <source>
        <dbReference type="RuleBase" id="RU366074"/>
    </source>
</evidence>
<evidence type="ECO:0000256" key="6">
    <source>
        <dbReference type="ARBA" id="ARBA00023221"/>
    </source>
</evidence>
<dbReference type="FunFam" id="3.40.50.720:FF:000115">
    <property type="entry name" value="3-oxoacyl-[acyl-carrier-protein] reductase FabG"/>
    <property type="match status" value="1"/>
</dbReference>
<evidence type="ECO:0000313" key="13">
    <source>
        <dbReference type="Proteomes" id="UP001055185"/>
    </source>
</evidence>
<dbReference type="Gene3D" id="3.40.50.720">
    <property type="entry name" value="NAD(P)-binding Rossmann-like Domain"/>
    <property type="match status" value="1"/>
</dbReference>
<gene>
    <name evidence="12" type="primary">fabG_2</name>
    <name evidence="12" type="ORF">JCM17207_08190</name>
</gene>
<dbReference type="SUPFAM" id="SSF51735">
    <property type="entry name" value="NAD(P)-binding Rossmann-fold domains"/>
    <property type="match status" value="1"/>
</dbReference>
<dbReference type="AlphaFoldDB" id="A0AA37IXM8"/>
<dbReference type="PRINTS" id="PR00080">
    <property type="entry name" value="SDRFAMILY"/>
</dbReference>
<evidence type="ECO:0000259" key="11">
    <source>
        <dbReference type="SMART" id="SM00822"/>
    </source>
</evidence>
<comment type="pathway">
    <text evidence="1 10">Lipid metabolism; fatty acid biosynthesis.</text>
</comment>
<name>A0AA37IXM8_9FIRM</name>
<dbReference type="PRINTS" id="PR00081">
    <property type="entry name" value="GDHRDH"/>
</dbReference>
<feature type="domain" description="Ketoreductase" evidence="11">
    <location>
        <begin position="11"/>
        <end position="191"/>
    </location>
</feature>
<dbReference type="NCBIfam" id="NF005559">
    <property type="entry name" value="PRK07231.1"/>
    <property type="match status" value="1"/>
</dbReference>
<keyword evidence="10" id="KW-0443">Lipid metabolism</keyword>